<organism evidence="2 3">
    <name type="scientific">Laribacter hongkongensis</name>
    <dbReference type="NCBI Taxonomy" id="168471"/>
    <lineage>
        <taxon>Bacteria</taxon>
        <taxon>Pseudomonadati</taxon>
        <taxon>Pseudomonadota</taxon>
        <taxon>Betaproteobacteria</taxon>
        <taxon>Neisseriales</taxon>
        <taxon>Aquaspirillaceae</taxon>
        <taxon>Laribacter</taxon>
    </lineage>
</organism>
<dbReference type="Pfam" id="PF19889">
    <property type="entry name" value="DUF6362"/>
    <property type="match status" value="1"/>
</dbReference>
<proteinExistence type="predicted"/>
<feature type="domain" description="DUF6362" evidence="1">
    <location>
        <begin position="21"/>
        <end position="118"/>
    </location>
</feature>
<sequence length="128" mass="15342">MTKWTIEDVAARFEEAASTSRRLPPVRVQGYFNCWPAIVRSEWETFAADERVYRSFPPSPEAIERMLEVMRWVQWLTIEQRHLVWMRAKRYGWRDITIRFACDRTTAWRHWQRALQTVADQLNGVVVA</sequence>
<reference evidence="3" key="1">
    <citation type="submission" date="2017-06" db="EMBL/GenBank/DDBJ databases">
        <title>Whole genome sequence of Laribacter hongkongensis LHGZ1.</title>
        <authorList>
            <person name="Chen D."/>
            <person name="Wu H."/>
            <person name="Chen J."/>
        </authorList>
    </citation>
    <scope>NUCLEOTIDE SEQUENCE [LARGE SCALE GENOMIC DNA]</scope>
    <source>
        <strain evidence="3">LHGZ1</strain>
    </source>
</reference>
<evidence type="ECO:0000259" key="1">
    <source>
        <dbReference type="Pfam" id="PF19889"/>
    </source>
</evidence>
<dbReference type="Proteomes" id="UP000197424">
    <property type="component" value="Chromosome"/>
</dbReference>
<dbReference type="OrthoDB" id="5803293at2"/>
<dbReference type="RefSeq" id="WP_088862016.1">
    <property type="nucleotide sequence ID" value="NZ_CP022115.1"/>
</dbReference>
<name>A0A248LMW3_9NEIS</name>
<gene>
    <name evidence="2" type="ORF">LHGZ1_2963</name>
</gene>
<accession>A0A248LMW3</accession>
<dbReference type="EMBL" id="CP022115">
    <property type="protein sequence ID" value="ASJ25794.1"/>
    <property type="molecule type" value="Genomic_DNA"/>
</dbReference>
<dbReference type="InterPro" id="IPR045942">
    <property type="entry name" value="DUF6362"/>
</dbReference>
<evidence type="ECO:0000313" key="3">
    <source>
        <dbReference type="Proteomes" id="UP000197424"/>
    </source>
</evidence>
<evidence type="ECO:0000313" key="2">
    <source>
        <dbReference type="EMBL" id="ASJ25794.1"/>
    </source>
</evidence>
<protein>
    <submittedName>
        <fullName evidence="2">RNA polymerase subunit sigma</fullName>
    </submittedName>
</protein>
<dbReference type="AlphaFoldDB" id="A0A248LMW3"/>